<keyword evidence="2" id="KW-1185">Reference proteome</keyword>
<protein>
    <recommendedName>
        <fullName evidence="3">Serine-threonine/tyrosine-protein kinase catalytic domain-containing protein</fullName>
    </recommendedName>
</protein>
<dbReference type="OrthoDB" id="5855776at2759"/>
<dbReference type="AlphaFoldDB" id="A0A3P7J3B4"/>
<gene>
    <name evidence="1" type="ORF">SVUK_LOCUS7362</name>
</gene>
<evidence type="ECO:0008006" key="3">
    <source>
        <dbReference type="Google" id="ProtNLM"/>
    </source>
</evidence>
<name>A0A3P7J3B4_STRVU</name>
<dbReference type="Proteomes" id="UP000270094">
    <property type="component" value="Unassembled WGS sequence"/>
</dbReference>
<proteinExistence type="predicted"/>
<sequence length="120" mass="13503">MTNAAIPYEGLPNAKVKEMMLQGKHNKFPPETDPGVVKLVETRCWLRDPASRCTMNEAAKVMVTLTGIPRPPMSTYTSREIVPRKSSSLKLKSSRAKSMLSKRNLEARVIVSDPHRRKVK</sequence>
<dbReference type="SUPFAM" id="SSF56112">
    <property type="entry name" value="Protein kinase-like (PK-like)"/>
    <property type="match status" value="1"/>
</dbReference>
<organism evidence="1 2">
    <name type="scientific">Strongylus vulgaris</name>
    <name type="common">Blood worm</name>
    <dbReference type="NCBI Taxonomy" id="40348"/>
    <lineage>
        <taxon>Eukaryota</taxon>
        <taxon>Metazoa</taxon>
        <taxon>Ecdysozoa</taxon>
        <taxon>Nematoda</taxon>
        <taxon>Chromadorea</taxon>
        <taxon>Rhabditida</taxon>
        <taxon>Rhabditina</taxon>
        <taxon>Rhabditomorpha</taxon>
        <taxon>Strongyloidea</taxon>
        <taxon>Strongylidae</taxon>
        <taxon>Strongylus</taxon>
    </lineage>
</organism>
<dbReference type="InterPro" id="IPR011009">
    <property type="entry name" value="Kinase-like_dom_sf"/>
</dbReference>
<dbReference type="EMBL" id="UYYB01025028">
    <property type="protein sequence ID" value="VDM72364.1"/>
    <property type="molecule type" value="Genomic_DNA"/>
</dbReference>
<dbReference type="Gene3D" id="1.10.510.10">
    <property type="entry name" value="Transferase(Phosphotransferase) domain 1"/>
    <property type="match status" value="1"/>
</dbReference>
<accession>A0A3P7J3B4</accession>
<reference evidence="1 2" key="1">
    <citation type="submission" date="2018-11" db="EMBL/GenBank/DDBJ databases">
        <authorList>
            <consortium name="Pathogen Informatics"/>
        </authorList>
    </citation>
    <scope>NUCLEOTIDE SEQUENCE [LARGE SCALE GENOMIC DNA]</scope>
</reference>
<evidence type="ECO:0000313" key="1">
    <source>
        <dbReference type="EMBL" id="VDM72364.1"/>
    </source>
</evidence>
<evidence type="ECO:0000313" key="2">
    <source>
        <dbReference type="Proteomes" id="UP000270094"/>
    </source>
</evidence>